<proteinExistence type="predicted"/>
<protein>
    <recommendedName>
        <fullName evidence="1">DUF6268 domain-containing protein</fullName>
    </recommendedName>
</protein>
<gene>
    <name evidence="2" type="ORF">LPB136_03495</name>
</gene>
<accession>A0A1L3JHE1</accession>
<dbReference type="InterPro" id="IPR046235">
    <property type="entry name" value="DUF6268"/>
</dbReference>
<dbReference type="EMBL" id="CP018155">
    <property type="protein sequence ID" value="APG64483.1"/>
    <property type="molecule type" value="Genomic_DNA"/>
</dbReference>
<dbReference type="RefSeq" id="WP_072554810.1">
    <property type="nucleotide sequence ID" value="NZ_CP018155.1"/>
</dbReference>
<evidence type="ECO:0000313" key="3">
    <source>
        <dbReference type="Proteomes" id="UP000181898"/>
    </source>
</evidence>
<evidence type="ECO:0000259" key="1">
    <source>
        <dbReference type="Pfam" id="PF19783"/>
    </source>
</evidence>
<sequence length="309" mass="35107">MEKKIIMRYFNINTSKQKASVGLFFFFIFLKVSYAQDFKLAGIKYVNYQKSEIKNDLGNQEISFQEFGTFVNFPKKLKNDKTVLVNGFGYGFVEASFDNPLFQPSQNEEKLQTFFYQLTLLHQWNEKWNLLVNLKPTLASDFEAKLSSDDFIFQGAVTATRKFSSSFKLGGGLAYSARLGSPRLIPLINLQYKNNKHEINAFLPISAKYSYSLLPNNKLDLGVKYNLNGGNFNVHSDDNSIDKINYSRANFGVTADYQLTKLLRLEAFGGVSAGRKYSLIDADDITYDFDSESAPFFSVGIVLVPPKRK</sequence>
<dbReference type="STRING" id="1850252.LPB136_03495"/>
<dbReference type="KEGG" id="ten:LPB136_03495"/>
<dbReference type="Proteomes" id="UP000181898">
    <property type="component" value="Chromosome"/>
</dbReference>
<feature type="domain" description="DUF6268" evidence="1">
    <location>
        <begin position="44"/>
        <end position="293"/>
    </location>
</feature>
<keyword evidence="3" id="KW-1185">Reference proteome</keyword>
<dbReference type="AlphaFoldDB" id="A0A1L3JHE1"/>
<reference evidence="2 3" key="1">
    <citation type="submission" date="2016-11" db="EMBL/GenBank/DDBJ databases">
        <title>Tenacibaculum sp. LPB0136, isolated from marine environment.</title>
        <authorList>
            <person name="Kim E."/>
            <person name="Yi H."/>
        </authorList>
    </citation>
    <scope>NUCLEOTIDE SEQUENCE [LARGE SCALE GENOMIC DNA]</scope>
    <source>
        <strain evidence="2 3">LPB0136</strain>
    </source>
</reference>
<name>A0A1L3JHE1_9FLAO</name>
<dbReference type="Pfam" id="PF19783">
    <property type="entry name" value="DUF6268"/>
    <property type="match status" value="1"/>
</dbReference>
<dbReference type="OrthoDB" id="1420478at2"/>
<evidence type="ECO:0000313" key="2">
    <source>
        <dbReference type="EMBL" id="APG64483.1"/>
    </source>
</evidence>
<organism evidence="2 3">
    <name type="scientific">Tenacibaculum todarodis</name>
    <dbReference type="NCBI Taxonomy" id="1850252"/>
    <lineage>
        <taxon>Bacteria</taxon>
        <taxon>Pseudomonadati</taxon>
        <taxon>Bacteroidota</taxon>
        <taxon>Flavobacteriia</taxon>
        <taxon>Flavobacteriales</taxon>
        <taxon>Flavobacteriaceae</taxon>
        <taxon>Tenacibaculum</taxon>
    </lineage>
</organism>